<evidence type="ECO:0000313" key="1">
    <source>
        <dbReference type="EMBL" id="SEH39468.1"/>
    </source>
</evidence>
<evidence type="ECO:0000313" key="2">
    <source>
        <dbReference type="Proteomes" id="UP000198555"/>
    </source>
</evidence>
<keyword evidence="2" id="KW-1185">Reference proteome</keyword>
<dbReference type="AlphaFoldDB" id="A0A1H6HZ39"/>
<dbReference type="STRING" id="420404.SAMN05421793_102111"/>
<accession>A0A1H6HZ39</accession>
<gene>
    <name evidence="1" type="ORF">SAMN05421793_102111</name>
</gene>
<proteinExistence type="predicted"/>
<reference evidence="2" key="1">
    <citation type="submission" date="2016-10" db="EMBL/GenBank/DDBJ databases">
        <authorList>
            <person name="Varghese N."/>
            <person name="Submissions S."/>
        </authorList>
    </citation>
    <scope>NUCLEOTIDE SEQUENCE [LARGE SCALE GENOMIC DNA]</scope>
    <source>
        <strain evidence="2">DSM 19326</strain>
    </source>
</reference>
<sequence length="119" mass="13726">MKFTQHILLAFYLVLKLLAPVLDYAVSYDYISKVLCINKDKPQIHCNGKCYVGKELAKNESQNDSKTKNSVQKVLDFYVPEAVAKIAVFLKPTFAPLHFNYQADYSYLFLSHIFRPPVF</sequence>
<protein>
    <submittedName>
        <fullName evidence="1">Uncharacterized protein</fullName>
    </submittedName>
</protein>
<dbReference type="Proteomes" id="UP000198555">
    <property type="component" value="Unassembled WGS sequence"/>
</dbReference>
<dbReference type="RefSeq" id="WP_260255149.1">
    <property type="nucleotide sequence ID" value="NZ_FNWX01000002.1"/>
</dbReference>
<dbReference type="EMBL" id="FNWX01000002">
    <property type="protein sequence ID" value="SEH39468.1"/>
    <property type="molecule type" value="Genomic_DNA"/>
</dbReference>
<name>A0A1H6HZ39_9FLAO</name>
<organism evidence="1 2">
    <name type="scientific">Epilithonimonas hominis</name>
    <dbReference type="NCBI Taxonomy" id="420404"/>
    <lineage>
        <taxon>Bacteria</taxon>
        <taxon>Pseudomonadati</taxon>
        <taxon>Bacteroidota</taxon>
        <taxon>Flavobacteriia</taxon>
        <taxon>Flavobacteriales</taxon>
        <taxon>Weeksellaceae</taxon>
        <taxon>Chryseobacterium group</taxon>
        <taxon>Epilithonimonas</taxon>
    </lineage>
</organism>